<keyword evidence="4 13" id="KW-0812">Transmembrane</keyword>
<protein>
    <recommendedName>
        <fullName evidence="16">4-hydroxyphenylacetaldehyde oxime monooxygenase</fullName>
    </recommendedName>
</protein>
<organism evidence="14 15">
    <name type="scientific">Urochloa decumbens</name>
    <dbReference type="NCBI Taxonomy" id="240449"/>
    <lineage>
        <taxon>Eukaryota</taxon>
        <taxon>Viridiplantae</taxon>
        <taxon>Streptophyta</taxon>
        <taxon>Embryophyta</taxon>
        <taxon>Tracheophyta</taxon>
        <taxon>Spermatophyta</taxon>
        <taxon>Magnoliopsida</taxon>
        <taxon>Liliopsida</taxon>
        <taxon>Poales</taxon>
        <taxon>Poaceae</taxon>
        <taxon>PACMAD clade</taxon>
        <taxon>Panicoideae</taxon>
        <taxon>Panicodae</taxon>
        <taxon>Paniceae</taxon>
        <taxon>Melinidinae</taxon>
        <taxon>Urochloa</taxon>
    </lineage>
</organism>
<evidence type="ECO:0000256" key="10">
    <source>
        <dbReference type="ARBA" id="ARBA00023136"/>
    </source>
</evidence>
<accession>A0ABC9GY44</accession>
<keyword evidence="9 12" id="KW-0503">Monooxygenase</keyword>
<dbReference type="GO" id="GO:0004497">
    <property type="term" value="F:monooxygenase activity"/>
    <property type="evidence" value="ECO:0007669"/>
    <property type="project" value="UniProtKB-KW"/>
</dbReference>
<dbReference type="Gene3D" id="1.10.630.10">
    <property type="entry name" value="Cytochrome P450"/>
    <property type="match status" value="1"/>
</dbReference>
<comment type="cofactor">
    <cofactor evidence="11">
        <name>heme</name>
        <dbReference type="ChEBI" id="CHEBI:30413"/>
    </cofactor>
</comment>
<evidence type="ECO:0000256" key="1">
    <source>
        <dbReference type="ARBA" id="ARBA00004167"/>
    </source>
</evidence>
<dbReference type="GO" id="GO:0046872">
    <property type="term" value="F:metal ion binding"/>
    <property type="evidence" value="ECO:0007669"/>
    <property type="project" value="UniProtKB-KW"/>
</dbReference>
<keyword evidence="5 11" id="KW-0479">Metal-binding</keyword>
<evidence type="ECO:0000256" key="2">
    <source>
        <dbReference type="ARBA" id="ARBA00010617"/>
    </source>
</evidence>
<evidence type="ECO:0000256" key="6">
    <source>
        <dbReference type="ARBA" id="ARBA00022989"/>
    </source>
</evidence>
<keyword evidence="7 12" id="KW-0560">Oxidoreductase</keyword>
<dbReference type="PROSITE" id="PS00086">
    <property type="entry name" value="CYTOCHROME_P450"/>
    <property type="match status" value="1"/>
</dbReference>
<dbReference type="CDD" id="cd11072">
    <property type="entry name" value="CYP71-like"/>
    <property type="match status" value="1"/>
</dbReference>
<reference evidence="14" key="1">
    <citation type="submission" date="2024-10" db="EMBL/GenBank/DDBJ databases">
        <authorList>
            <person name="Ryan C."/>
        </authorList>
    </citation>
    <scope>NUCLEOTIDE SEQUENCE [LARGE SCALE GENOMIC DNA]</scope>
</reference>
<feature type="transmembrane region" description="Helical" evidence="13">
    <location>
        <begin position="15"/>
        <end position="36"/>
    </location>
</feature>
<comment type="caution">
    <text evidence="14">The sequence shown here is derived from an EMBL/GenBank/DDBJ whole genome shotgun (WGS) entry which is preliminary data.</text>
</comment>
<evidence type="ECO:0000256" key="11">
    <source>
        <dbReference type="PIRSR" id="PIRSR602401-1"/>
    </source>
</evidence>
<evidence type="ECO:0000256" key="13">
    <source>
        <dbReference type="SAM" id="Phobius"/>
    </source>
</evidence>
<evidence type="ECO:0000256" key="7">
    <source>
        <dbReference type="ARBA" id="ARBA00023002"/>
    </source>
</evidence>
<evidence type="ECO:0008006" key="16">
    <source>
        <dbReference type="Google" id="ProtNLM"/>
    </source>
</evidence>
<dbReference type="AlphaFoldDB" id="A0ABC9GY44"/>
<evidence type="ECO:0000256" key="8">
    <source>
        <dbReference type="ARBA" id="ARBA00023004"/>
    </source>
</evidence>
<keyword evidence="15" id="KW-1185">Reference proteome</keyword>
<comment type="subcellular location">
    <subcellularLocation>
        <location evidence="1">Membrane</location>
        <topology evidence="1">Single-pass membrane protein</topology>
    </subcellularLocation>
</comment>
<evidence type="ECO:0000313" key="15">
    <source>
        <dbReference type="Proteomes" id="UP001497457"/>
    </source>
</evidence>
<proteinExistence type="inferred from homology"/>
<dbReference type="SUPFAM" id="SSF48264">
    <property type="entry name" value="Cytochrome P450"/>
    <property type="match status" value="1"/>
</dbReference>
<dbReference type="GO" id="GO:0016020">
    <property type="term" value="C:membrane"/>
    <property type="evidence" value="ECO:0007669"/>
    <property type="project" value="UniProtKB-SubCell"/>
</dbReference>
<dbReference type="InterPro" id="IPR050193">
    <property type="entry name" value="Cytochrome_P450_71"/>
</dbReference>
<feature type="binding site" description="axial binding residue" evidence="11">
    <location>
        <position position="459"/>
    </location>
    <ligand>
        <name>heme</name>
        <dbReference type="ChEBI" id="CHEBI:30413"/>
    </ligand>
    <ligandPart>
        <name>Fe</name>
        <dbReference type="ChEBI" id="CHEBI:18248"/>
    </ligandPart>
</feature>
<evidence type="ECO:0000256" key="3">
    <source>
        <dbReference type="ARBA" id="ARBA00022617"/>
    </source>
</evidence>
<comment type="similarity">
    <text evidence="2 12">Belongs to the cytochrome P450 family.</text>
</comment>
<evidence type="ECO:0000256" key="12">
    <source>
        <dbReference type="RuleBase" id="RU000461"/>
    </source>
</evidence>
<evidence type="ECO:0000256" key="9">
    <source>
        <dbReference type="ARBA" id="ARBA00023033"/>
    </source>
</evidence>
<dbReference type="EMBL" id="CAXIPR030000642">
    <property type="protein sequence ID" value="CAM0146680.1"/>
    <property type="molecule type" value="Genomic_DNA"/>
</dbReference>
<evidence type="ECO:0000256" key="4">
    <source>
        <dbReference type="ARBA" id="ARBA00022692"/>
    </source>
</evidence>
<keyword evidence="6 13" id="KW-1133">Transmembrane helix</keyword>
<keyword evidence="3 11" id="KW-0349">Heme</keyword>
<dbReference type="Proteomes" id="UP001497457">
    <property type="component" value="Unassembled WGS sequence"/>
</dbReference>
<sequence>MATPSQLLAGLPQQWQVGLLALLPVLLLCLSSYLLLTSRRRGTLRLPPGPAQLPVLGNLHLLGPLPHRSLRDLARRHGPVMLLRLGTVPAVVVSSPAAAREVMKTHDADCCSRPDTPGARLMSYGLKDVAFAPYDQYWREMRKLFTVELLGMRGVKAAWHARERQVDKLIADLTRLSVVALDEHIFGLADGIVGTVAFGNVYGTERFAHTFGRFQHVLDEAMDMMASFSAEDFFPGAAGRLADRVTGVAARRERIFAELDGFFEAVIDQHTDPARAVASPPEEKGGGDLVDVLVGLMNQQRFSREHVKGIIMDTFIGGIDTSSVTMLWAMSELVRHPRVLSKAQHEVRAACSNNRARVEPDDVPKLPYLKMVVKETLRLHPPATLLLPRETMRHVTICGYDVPPKTRVLVNAWAIGRDPASWGPNAEEFDPDRFQGSDAVDYNGAHFELVPFGAGRRICPGLAMGETNVMFTLANLLYCFDWALPEGMTPDDVSMEEAGGLTFHRKTPLLLVPARWYQQHHVSTE</sequence>
<dbReference type="FunFam" id="1.10.630.10:FF:000043">
    <property type="entry name" value="Cytochrome P450 99A2"/>
    <property type="match status" value="1"/>
</dbReference>
<keyword evidence="10 13" id="KW-0472">Membrane</keyword>
<evidence type="ECO:0000256" key="5">
    <source>
        <dbReference type="ARBA" id="ARBA00022723"/>
    </source>
</evidence>
<dbReference type="InterPro" id="IPR001128">
    <property type="entry name" value="Cyt_P450"/>
</dbReference>
<dbReference type="PRINTS" id="PR00385">
    <property type="entry name" value="P450"/>
</dbReference>
<dbReference type="InterPro" id="IPR002401">
    <property type="entry name" value="Cyt_P450_E_grp-I"/>
</dbReference>
<gene>
    <name evidence="14" type="ORF">URODEC1_LOCUS120222</name>
</gene>
<keyword evidence="8 11" id="KW-0408">Iron</keyword>
<name>A0ABC9GY44_9POAL</name>
<dbReference type="Pfam" id="PF00067">
    <property type="entry name" value="p450"/>
    <property type="match status" value="1"/>
</dbReference>
<evidence type="ECO:0000313" key="14">
    <source>
        <dbReference type="EMBL" id="CAM0146680.1"/>
    </source>
</evidence>
<dbReference type="PANTHER" id="PTHR47956">
    <property type="entry name" value="CYTOCHROME P450 71B11-RELATED"/>
    <property type="match status" value="1"/>
</dbReference>
<dbReference type="InterPro" id="IPR036396">
    <property type="entry name" value="Cyt_P450_sf"/>
</dbReference>
<dbReference type="InterPro" id="IPR017972">
    <property type="entry name" value="Cyt_P450_CS"/>
</dbReference>
<dbReference type="PANTHER" id="PTHR47956:SF28">
    <property type="entry name" value="EUPATOLIDE SYNTHASE"/>
    <property type="match status" value="1"/>
</dbReference>
<dbReference type="PRINTS" id="PR00463">
    <property type="entry name" value="EP450I"/>
</dbReference>